<proteinExistence type="predicted"/>
<dbReference type="EMBL" id="CABP01000084">
    <property type="protein sequence ID" value="CBI04802.1"/>
    <property type="molecule type" value="Genomic_DNA"/>
</dbReference>
<evidence type="ECO:0000313" key="1">
    <source>
        <dbReference type="EMBL" id="CBI04802.1"/>
    </source>
</evidence>
<protein>
    <submittedName>
        <fullName evidence="1">Uncharacterized protein</fullName>
    </submittedName>
</protein>
<reference evidence="1" key="1">
    <citation type="submission" date="2009-10" db="EMBL/GenBank/DDBJ databases">
        <title>Diversity of trophic interactions inside an arsenic-rich microbial ecosystem.</title>
        <authorList>
            <person name="Bertin P.N."/>
            <person name="Heinrich-Salmeron A."/>
            <person name="Pelletier E."/>
            <person name="Goulhen-Chollet F."/>
            <person name="Arsene-Ploetze F."/>
            <person name="Gallien S."/>
            <person name="Calteau A."/>
            <person name="Vallenet D."/>
            <person name="Casiot C."/>
            <person name="Chane-Woon-Ming B."/>
            <person name="Giloteaux L."/>
            <person name="Barakat M."/>
            <person name="Bonnefoy V."/>
            <person name="Bruneel O."/>
            <person name="Chandler M."/>
            <person name="Cleiss J."/>
            <person name="Duran R."/>
            <person name="Elbaz-Poulichet F."/>
            <person name="Fonknechten N."/>
            <person name="Lauga B."/>
            <person name="Mornico D."/>
            <person name="Ortet P."/>
            <person name="Schaeffer C."/>
            <person name="Siguier P."/>
            <person name="Alexander Thil Smith A."/>
            <person name="Van Dorsselaer A."/>
            <person name="Weissenbach J."/>
            <person name="Medigue C."/>
            <person name="Le Paslier D."/>
        </authorList>
    </citation>
    <scope>NUCLEOTIDE SEQUENCE</scope>
</reference>
<sequence>MFNPTQIHAFGKPNLLSMTLHQTMIVRLRDLSGAHAPLVVYLCGSDSATLRAQGARLAPVLYAAWPVRRPLSDPDQRTGFLARRGNRN</sequence>
<comment type="caution">
    <text evidence="1">The sequence shown here is derived from an EMBL/GenBank/DDBJ whole genome shotgun (WGS) entry which is preliminary data.</text>
</comment>
<organism evidence="1">
    <name type="scientific">mine drainage metagenome</name>
    <dbReference type="NCBI Taxonomy" id="410659"/>
    <lineage>
        <taxon>unclassified sequences</taxon>
        <taxon>metagenomes</taxon>
        <taxon>ecological metagenomes</taxon>
    </lineage>
</organism>
<dbReference type="AlphaFoldDB" id="E6QC76"/>
<gene>
    <name evidence="1" type="ORF">CARN5_1752</name>
</gene>
<name>E6QC76_9ZZZZ</name>
<accession>E6QC76</accession>